<organism evidence="2">
    <name type="scientific">marine sediment metagenome</name>
    <dbReference type="NCBI Taxonomy" id="412755"/>
    <lineage>
        <taxon>unclassified sequences</taxon>
        <taxon>metagenomes</taxon>
        <taxon>ecological metagenomes</taxon>
    </lineage>
</organism>
<evidence type="ECO:0000313" key="2">
    <source>
        <dbReference type="EMBL" id="GAH84183.1"/>
    </source>
</evidence>
<dbReference type="Gene3D" id="3.40.50.720">
    <property type="entry name" value="NAD(P)-binding Rossmann-like Domain"/>
    <property type="match status" value="1"/>
</dbReference>
<dbReference type="CDD" id="cd05233">
    <property type="entry name" value="SDR_c"/>
    <property type="match status" value="1"/>
</dbReference>
<feature type="non-terminal residue" evidence="2">
    <location>
        <position position="159"/>
    </location>
</feature>
<proteinExistence type="inferred from homology"/>
<gene>
    <name evidence="2" type="ORF">S03H2_59689</name>
</gene>
<reference evidence="2" key="1">
    <citation type="journal article" date="2014" name="Front. Microbiol.">
        <title>High frequency of phylogenetically diverse reductive dehalogenase-homologous genes in deep subseafloor sedimentary metagenomes.</title>
        <authorList>
            <person name="Kawai M."/>
            <person name="Futagami T."/>
            <person name="Toyoda A."/>
            <person name="Takaki Y."/>
            <person name="Nishi S."/>
            <person name="Hori S."/>
            <person name="Arai W."/>
            <person name="Tsubouchi T."/>
            <person name="Morono Y."/>
            <person name="Uchiyama I."/>
            <person name="Ito T."/>
            <person name="Fujiyama A."/>
            <person name="Inagaki F."/>
            <person name="Takami H."/>
        </authorList>
    </citation>
    <scope>NUCLEOTIDE SEQUENCE</scope>
    <source>
        <strain evidence="2">Expedition CK06-06</strain>
    </source>
</reference>
<dbReference type="Pfam" id="PF00106">
    <property type="entry name" value="adh_short"/>
    <property type="match status" value="1"/>
</dbReference>
<dbReference type="EMBL" id="BARU01038392">
    <property type="protein sequence ID" value="GAH84183.1"/>
    <property type="molecule type" value="Genomic_DNA"/>
</dbReference>
<dbReference type="InterPro" id="IPR002347">
    <property type="entry name" value="SDR_fam"/>
</dbReference>
<evidence type="ECO:0000256" key="1">
    <source>
        <dbReference type="ARBA" id="ARBA00006484"/>
    </source>
</evidence>
<dbReference type="PRINTS" id="PR00080">
    <property type="entry name" value="SDRFAMILY"/>
</dbReference>
<comment type="caution">
    <text evidence="2">The sequence shown here is derived from an EMBL/GenBank/DDBJ whole genome shotgun (WGS) entry which is preliminary data.</text>
</comment>
<dbReference type="PRINTS" id="PR00081">
    <property type="entry name" value="GDHRDH"/>
</dbReference>
<name>X1KQ99_9ZZZZ</name>
<comment type="similarity">
    <text evidence="1">Belongs to the short-chain dehydrogenases/reductases (SDR) family.</text>
</comment>
<protein>
    <recommendedName>
        <fullName evidence="3">Short-chain dehydrogenase/reductase SDR</fullName>
    </recommendedName>
</protein>
<dbReference type="GO" id="GO:0016616">
    <property type="term" value="F:oxidoreductase activity, acting on the CH-OH group of donors, NAD or NADP as acceptor"/>
    <property type="evidence" value="ECO:0007669"/>
    <property type="project" value="TreeGrafter"/>
</dbReference>
<sequence>MNFDGKVVLITGAGRGIGREIALAFGAQGAIIAANDITPINLDETIAQLEAVGAVAKDFVTDISKKMPVQSMVAQVLDQWERVDILVNNAGVEPHAPLLDLDAWDWQRTLDVNLSGAFYTTQSVGRVMREQGAGVIVNIASIAGRAHGLKDRSAYVASK</sequence>
<dbReference type="AlphaFoldDB" id="X1KQ99"/>
<dbReference type="InterPro" id="IPR036291">
    <property type="entry name" value="NAD(P)-bd_dom_sf"/>
</dbReference>
<dbReference type="SUPFAM" id="SSF51735">
    <property type="entry name" value="NAD(P)-binding Rossmann-fold domains"/>
    <property type="match status" value="1"/>
</dbReference>
<accession>X1KQ99</accession>
<dbReference type="PANTHER" id="PTHR42760">
    <property type="entry name" value="SHORT-CHAIN DEHYDROGENASES/REDUCTASES FAMILY MEMBER"/>
    <property type="match status" value="1"/>
</dbReference>
<evidence type="ECO:0008006" key="3">
    <source>
        <dbReference type="Google" id="ProtNLM"/>
    </source>
</evidence>